<dbReference type="PANTHER" id="PTHR39602">
    <property type="entry name" value="ACW-9"/>
    <property type="match status" value="1"/>
</dbReference>
<proteinExistence type="predicted"/>
<evidence type="ECO:0000313" key="4">
    <source>
        <dbReference type="EMBL" id="KAB8302284.1"/>
    </source>
</evidence>
<dbReference type="Proteomes" id="UP000326757">
    <property type="component" value="Unassembled WGS sequence"/>
</dbReference>
<feature type="signal peptide" evidence="2">
    <location>
        <begin position="1"/>
        <end position="19"/>
    </location>
</feature>
<reference evidence="4 5" key="1">
    <citation type="submission" date="2019-06" db="EMBL/GenBank/DDBJ databases">
        <title>Genome Sequence of the Brown Rot Fungal Pathogen Monilinia laxa.</title>
        <authorList>
            <person name="De Miccolis Angelini R.M."/>
            <person name="Landi L."/>
            <person name="Abate D."/>
            <person name="Pollastro S."/>
            <person name="Romanazzi G."/>
            <person name="Faretra F."/>
        </authorList>
    </citation>
    <scope>NUCLEOTIDE SEQUENCE [LARGE SCALE GENOMIC DNA]</scope>
    <source>
        <strain evidence="4 5">Mlax316</strain>
    </source>
</reference>
<dbReference type="PANTHER" id="PTHR39602:SF2">
    <property type="entry name" value="ACW-9"/>
    <property type="match status" value="1"/>
</dbReference>
<keyword evidence="5" id="KW-1185">Reference proteome</keyword>
<dbReference type="AlphaFoldDB" id="A0A5N6KEX1"/>
<evidence type="ECO:0000259" key="3">
    <source>
        <dbReference type="Pfam" id="PF10342"/>
    </source>
</evidence>
<dbReference type="Pfam" id="PF10342">
    <property type="entry name" value="Kre9_KNH"/>
    <property type="match status" value="1"/>
</dbReference>
<name>A0A5N6KEX1_MONLA</name>
<keyword evidence="1 2" id="KW-0732">Signal</keyword>
<feature type="domain" description="Yeast cell wall synthesis Kre9/Knh1-like N-terminal" evidence="3">
    <location>
        <begin position="30"/>
        <end position="121"/>
    </location>
</feature>
<evidence type="ECO:0000313" key="5">
    <source>
        <dbReference type="Proteomes" id="UP000326757"/>
    </source>
</evidence>
<accession>A0A5N6KEX1</accession>
<dbReference type="OrthoDB" id="2260257at2759"/>
<dbReference type="InterPro" id="IPR018466">
    <property type="entry name" value="Kre9/Knh1-like_N"/>
</dbReference>
<gene>
    <name evidence="4" type="ORF">EYC80_005723</name>
</gene>
<dbReference type="EMBL" id="VIGI01000003">
    <property type="protein sequence ID" value="KAB8302284.1"/>
    <property type="molecule type" value="Genomic_DNA"/>
</dbReference>
<comment type="caution">
    <text evidence="4">The sequence shown here is derived from an EMBL/GenBank/DDBJ whole genome shotgun (WGS) entry which is preliminary data.</text>
</comment>
<evidence type="ECO:0000256" key="2">
    <source>
        <dbReference type="SAM" id="SignalP"/>
    </source>
</evidence>
<feature type="chain" id="PRO_5024982859" description="Yeast cell wall synthesis Kre9/Knh1-like N-terminal domain-containing protein" evidence="2">
    <location>
        <begin position="20"/>
        <end position="304"/>
    </location>
</feature>
<protein>
    <recommendedName>
        <fullName evidence="3">Yeast cell wall synthesis Kre9/Knh1-like N-terminal domain-containing protein</fullName>
    </recommendedName>
</protein>
<sequence length="304" mass="31284">MRYQFISAAILASMSSVLAQTPGFDAISVPTKDQIVKVGGVMDIKWAPNAVAGTVTIKLLEGANPQSLNYDPVVIASHVNNLDGLYKWTIPASVGSFETYGIAIFLDSDVNTFQWSFPFKIQAADKDTTSVVVSTTAPSSAPSTTSAPITSIPASYVSTSTATSSFSSISGIPGGCNPAHPGSCPSSYFSTSTTVAPAAVPTGYVAPNGTSNGTYTAPGTNSTKTGSGVVQATGAAAANVATGSFALLGGLFAAFVLNISVCIGRHNHLHQVHLSGLIKTQRTYTTHRAALHSDTFIGFGLVRI</sequence>
<evidence type="ECO:0000256" key="1">
    <source>
        <dbReference type="ARBA" id="ARBA00022729"/>
    </source>
</evidence>
<organism evidence="4 5">
    <name type="scientific">Monilinia laxa</name>
    <name type="common">Brown rot fungus</name>
    <name type="synonym">Sclerotinia laxa</name>
    <dbReference type="NCBI Taxonomy" id="61186"/>
    <lineage>
        <taxon>Eukaryota</taxon>
        <taxon>Fungi</taxon>
        <taxon>Dikarya</taxon>
        <taxon>Ascomycota</taxon>
        <taxon>Pezizomycotina</taxon>
        <taxon>Leotiomycetes</taxon>
        <taxon>Helotiales</taxon>
        <taxon>Sclerotiniaceae</taxon>
        <taxon>Monilinia</taxon>
    </lineage>
</organism>